<feature type="non-terminal residue" evidence="1">
    <location>
        <position position="77"/>
    </location>
</feature>
<proteinExistence type="predicted"/>
<reference evidence="1 2" key="1">
    <citation type="submission" date="2016-06" db="EMBL/GenBank/DDBJ databases">
        <title>The Draft Genome Sequence and Annotation of the Desert Woodrat Neotoma lepida.</title>
        <authorList>
            <person name="Campbell M."/>
            <person name="Oakeson K.F."/>
            <person name="Yandell M."/>
            <person name="Halpert J.R."/>
            <person name="Dearing D."/>
        </authorList>
    </citation>
    <scope>NUCLEOTIDE SEQUENCE [LARGE SCALE GENOMIC DNA]</scope>
    <source>
        <strain evidence="1">417</strain>
        <tissue evidence="1">Liver</tissue>
    </source>
</reference>
<evidence type="ECO:0000313" key="2">
    <source>
        <dbReference type="Proteomes" id="UP000092124"/>
    </source>
</evidence>
<organism evidence="1 2">
    <name type="scientific">Neotoma lepida</name>
    <name type="common">Desert woodrat</name>
    <dbReference type="NCBI Taxonomy" id="56216"/>
    <lineage>
        <taxon>Eukaryota</taxon>
        <taxon>Metazoa</taxon>
        <taxon>Chordata</taxon>
        <taxon>Craniata</taxon>
        <taxon>Vertebrata</taxon>
        <taxon>Euteleostomi</taxon>
        <taxon>Mammalia</taxon>
        <taxon>Eutheria</taxon>
        <taxon>Euarchontoglires</taxon>
        <taxon>Glires</taxon>
        <taxon>Rodentia</taxon>
        <taxon>Myomorpha</taxon>
        <taxon>Muroidea</taxon>
        <taxon>Cricetidae</taxon>
        <taxon>Neotominae</taxon>
        <taxon>Neotoma</taxon>
    </lineage>
</organism>
<name>A0A1A6GGF4_NEOLE</name>
<dbReference type="Proteomes" id="UP000092124">
    <property type="component" value="Unassembled WGS sequence"/>
</dbReference>
<sequence>MKLETLQLTHEAHQNRKWLMNHRMVLDIIIPMQGVVAHMVISADLLLLHMNTGPDTECTVFAAKQWEAVFRKVFLRL</sequence>
<evidence type="ECO:0000313" key="1">
    <source>
        <dbReference type="EMBL" id="OBS64860.1"/>
    </source>
</evidence>
<accession>A0A1A6GGF4</accession>
<gene>
    <name evidence="1" type="ORF">A6R68_06609</name>
</gene>
<comment type="caution">
    <text evidence="1">The sequence shown here is derived from an EMBL/GenBank/DDBJ whole genome shotgun (WGS) entry which is preliminary data.</text>
</comment>
<protein>
    <submittedName>
        <fullName evidence="1">Uncharacterized protein</fullName>
    </submittedName>
</protein>
<dbReference type="EMBL" id="LZPO01097126">
    <property type="protein sequence ID" value="OBS64860.1"/>
    <property type="molecule type" value="Genomic_DNA"/>
</dbReference>
<dbReference type="AlphaFoldDB" id="A0A1A6GGF4"/>
<keyword evidence="2" id="KW-1185">Reference proteome</keyword>